<dbReference type="AlphaFoldDB" id="A0A158PA73"/>
<reference evidence="3" key="2">
    <citation type="submission" date="2016-04" db="UniProtKB">
        <authorList>
            <consortium name="WormBaseParasite"/>
        </authorList>
    </citation>
    <scope>IDENTIFICATION</scope>
</reference>
<keyword evidence="2" id="KW-1185">Reference proteome</keyword>
<evidence type="ECO:0000313" key="3">
    <source>
        <dbReference type="WBParaSite" id="ACAC_0000909001-mRNA-1"/>
    </source>
</evidence>
<reference evidence="2" key="1">
    <citation type="submission" date="2012-09" db="EMBL/GenBank/DDBJ databases">
        <authorList>
            <person name="Martin A.A."/>
        </authorList>
    </citation>
    <scope>NUCLEOTIDE SEQUENCE</scope>
</reference>
<feature type="region of interest" description="Disordered" evidence="1">
    <location>
        <begin position="1"/>
        <end position="56"/>
    </location>
</feature>
<name>A0A158PA73_ANGCA</name>
<feature type="compositionally biased region" description="Basic residues" evidence="1">
    <location>
        <begin position="9"/>
        <end position="18"/>
    </location>
</feature>
<organism evidence="2 3">
    <name type="scientific">Angiostrongylus cantonensis</name>
    <name type="common">Rat lungworm</name>
    <dbReference type="NCBI Taxonomy" id="6313"/>
    <lineage>
        <taxon>Eukaryota</taxon>
        <taxon>Metazoa</taxon>
        <taxon>Ecdysozoa</taxon>
        <taxon>Nematoda</taxon>
        <taxon>Chromadorea</taxon>
        <taxon>Rhabditida</taxon>
        <taxon>Rhabditina</taxon>
        <taxon>Rhabditomorpha</taxon>
        <taxon>Strongyloidea</taxon>
        <taxon>Metastrongylidae</taxon>
        <taxon>Angiostrongylus</taxon>
    </lineage>
</organism>
<evidence type="ECO:0000256" key="1">
    <source>
        <dbReference type="SAM" id="MobiDB-lite"/>
    </source>
</evidence>
<protein>
    <submittedName>
        <fullName evidence="3">CWF21 domain-containing protein</fullName>
    </submittedName>
</protein>
<sequence length="190" mass="21410">MRTPSQKSERKRTPRAGRPHQVERFDSKTITIPLPSEKLTGESEEAWASGWPSRKRQMARDPCGDVVAFHEDRGADGDIVIKEQELKKARDTIRKKQSLAVTKKFDPATIIAECERMMEVLRREGCGDENVNDVDKEIERLKREADHLLSLELFSGPLSSINEIILLVQLISVALQDSSAIITANDSMEV</sequence>
<dbReference type="Proteomes" id="UP000035642">
    <property type="component" value="Unassembled WGS sequence"/>
</dbReference>
<evidence type="ECO:0000313" key="2">
    <source>
        <dbReference type="Proteomes" id="UP000035642"/>
    </source>
</evidence>
<accession>A0A158PA73</accession>
<proteinExistence type="predicted"/>
<dbReference type="WBParaSite" id="ACAC_0000909001-mRNA-1">
    <property type="protein sequence ID" value="ACAC_0000909001-mRNA-1"/>
    <property type="gene ID" value="ACAC_0000909001"/>
</dbReference>